<evidence type="ECO:0000256" key="1">
    <source>
        <dbReference type="SAM" id="MobiDB-lite"/>
    </source>
</evidence>
<dbReference type="OrthoDB" id="1465441at2"/>
<keyword evidence="2" id="KW-1133">Transmembrane helix</keyword>
<dbReference type="HOGENOM" id="CLU_003593_0_0_10"/>
<keyword evidence="2" id="KW-0472">Membrane</keyword>
<reference evidence="4" key="1">
    <citation type="submission" date="2012-06" db="EMBL/GenBank/DDBJ databases">
        <title>The complete genome of Flexibacter litoralis DSM 6794.</title>
        <authorList>
            <person name="Lucas S."/>
            <person name="Copeland A."/>
            <person name="Lapidus A."/>
            <person name="Glavina del Rio T."/>
            <person name="Dalin E."/>
            <person name="Tice H."/>
            <person name="Bruce D."/>
            <person name="Goodwin L."/>
            <person name="Pitluck S."/>
            <person name="Peters L."/>
            <person name="Ovchinnikova G."/>
            <person name="Lu M."/>
            <person name="Kyrpides N."/>
            <person name="Mavromatis K."/>
            <person name="Ivanova N."/>
            <person name="Brettin T."/>
            <person name="Detter J.C."/>
            <person name="Han C."/>
            <person name="Larimer F."/>
            <person name="Land M."/>
            <person name="Hauser L."/>
            <person name="Markowitz V."/>
            <person name="Cheng J.-F."/>
            <person name="Hugenholtz P."/>
            <person name="Woyke T."/>
            <person name="Wu D."/>
            <person name="Spring S."/>
            <person name="Lang E."/>
            <person name="Kopitz M."/>
            <person name="Brambilla E."/>
            <person name="Klenk H.-P."/>
            <person name="Eisen J.A."/>
        </authorList>
    </citation>
    <scope>NUCLEOTIDE SEQUENCE [LARGE SCALE GENOMIC DNA]</scope>
    <source>
        <strain evidence="4">ATCC 23117 / DSM 6794 / NBRC 15988 / NCIMB 1366 / Sio-4</strain>
    </source>
</reference>
<sequence length="1735" mass="195398" precursor="true">MLILEKLLLQFPSRNTIRKPVSWFVFLLFMIVSFASQAQRHFNDEKDFVQDMRQVIERKSQPTTLEIADGVAALWSSGMSDEQKKLLFKVAKNMYKRNYPTNPTSEDFYACIVYGKKNGRLTDELFTSFLQVADTTVLEASIGISTNFFRITRLYLTENKLYKYRETSGVIVEGNNNFSFGYGREAAVPQDAVELPADIEKIIENETITDDTNIEEEETAEDLGWGETETTNDNGGWDNTGWDTQEENTGFEGEVDTDVWGSSDEWGSQGDWGEETTDTGKQETTQVYDPITKPNPMNSFVTPLSEKTLLAGPYMQLDDVTLTIQTPNDTVQIKNTTGQMVFAKAAFTGEGGRFDWDVLPDVYGEFSKFSFTVKKPEIKAEEFKLYYSSYTDSVVVGQFDYFASRTNNKENPLYPRFISYKSDIEVKGFLKDIIYEGGFSLVGKKIISRSLGGGASSIRLEKEGKIRFRSTSRQDYVFSEHAVTNRLSQLIIYTTENDSLSHQGVKLRYDDENEQLLARRDKKMFKYAPFMDSYHDVSISADYVNWDIKSDTMNMYSLAGRGAVIAAYEAASRNESMRDSILKQIDFVTVTSNAYFSEYELRAVQGMYPFNPLVMAWAYISRRRPYSPSFTSEELANHFKQNPVHVKSSMRSMAGAGFVEYDEAADWVTLTQKGLLYARANLPINSRLRSDYDQIKLSSLGTNSDNLTYYFENNELKVRGVEEVMYSNAKVDSVNYYAVKAKPVDKQVIITENRNMTVNGQVAAKNFIFNGEGFKFDYKDFKFDMEKIDSMQFFVDGDTMPNSFKDVSGTFSINLPYNKAGVYDKRRFKDSQRYPLFNTTSGGTVRFGGAEVMGGAYGDSTVRFDVDNFTLDSLAKRKPEDLRFGGTFNTPIFDKFKEPIRVMPDKSLGFTHDVNDPQHADGMNLYGGKGKLLTGKVVVSNSGIRAGNERYIQDIEENPKQNAKTQETKDEVVIENQPAKMTYLAAELSSNDFIFFADSVTAKGEFAAKLATSTGKINAVTIDDAMFPQVELENYQMKWLPKQDSMMLTTTDTPFRMYKGEGGTLKEANYTGTLALTPIGLKGYGKVETQDAIIESKLFAFETTRVFGRESDFQIKSLTDTSMPAVAANNVKFEYDILASPRTATITSEVLGEQVFDFPSLKYKTSLATGYWNADAQTVAFRLDETGDISKQYFVSTAPEQDSLNFRATFANYHIPSGNLTIGGVPYILVVDTEIYPRDGNITIRENAKMDKLEDAELVINYLNKYHKLTEGGIDILSRNEYQGEAILNYDNGTDKIQYLRLNNYGKQIITEEDLPDSLRKTEIGTKLIGTEGTVSVTTIEEKDDVIGDTDFIYSEGKQFRGEVTLKAWLSELEFNGQARLVIDGVPQTGWFPLVSAAYVDANSKKAQKIAAAGSSELIKEQKIGGQPAFTGIYLGEDGLFVPVMQEEIPKAEPILLAEGQVKVKPEEKSILILSEERAKTSEIADGNSFKASKTLGTAEFDGKLMMFKNNQRAQVDVSGVGKANFQNKQYTIDAMVGINIESKGSVFTFMQDDLNAFVEENRERLKLEPTVNKSKNTLLKIAGQSGAREAQTFQKRFAPNDYGIANVISKTIVLSDVTMNWSPDEQSFYSVGDIGLASVLKEEIDVKTTGYFEIPQTKNRDEFTLYFELDPDKWYYFQFDGRTLKTLSSNEEYNTIITDPKAKDKFDLADQADVDEFMARFRGLYPTTPSIPLK</sequence>
<dbReference type="EMBL" id="CP003345">
    <property type="protein sequence ID" value="AFM05983.1"/>
    <property type="molecule type" value="Genomic_DNA"/>
</dbReference>
<accession>I4APU8</accession>
<protein>
    <submittedName>
        <fullName evidence="3">Uncharacterized protein</fullName>
    </submittedName>
</protein>
<evidence type="ECO:0000256" key="2">
    <source>
        <dbReference type="SAM" id="Phobius"/>
    </source>
</evidence>
<evidence type="ECO:0000313" key="3">
    <source>
        <dbReference type="EMBL" id="AFM05983.1"/>
    </source>
</evidence>
<dbReference type="RefSeq" id="WP_014799407.1">
    <property type="nucleotide sequence ID" value="NC_018018.1"/>
</dbReference>
<dbReference type="eggNOG" id="ENOG502Z869">
    <property type="taxonomic scope" value="Bacteria"/>
</dbReference>
<organism evidence="3 4">
    <name type="scientific">Bernardetia litoralis (strain ATCC 23117 / DSM 6794 / NBRC 15988 / NCIMB 1366 / Fx l1 / Sio-4)</name>
    <name type="common">Flexibacter litoralis</name>
    <dbReference type="NCBI Taxonomy" id="880071"/>
    <lineage>
        <taxon>Bacteria</taxon>
        <taxon>Pseudomonadati</taxon>
        <taxon>Bacteroidota</taxon>
        <taxon>Cytophagia</taxon>
        <taxon>Cytophagales</taxon>
        <taxon>Bernardetiaceae</taxon>
        <taxon>Bernardetia</taxon>
    </lineage>
</organism>
<dbReference type="STRING" id="880071.Fleli_3668"/>
<keyword evidence="4" id="KW-1185">Reference proteome</keyword>
<dbReference type="KEGG" id="fli:Fleli_3668"/>
<dbReference type="PATRIC" id="fig|880071.3.peg.3673"/>
<feature type="region of interest" description="Disordered" evidence="1">
    <location>
        <begin position="215"/>
        <end position="280"/>
    </location>
</feature>
<feature type="transmembrane region" description="Helical" evidence="2">
    <location>
        <begin position="21"/>
        <end position="38"/>
    </location>
</feature>
<proteinExistence type="predicted"/>
<gene>
    <name evidence="3" type="ordered locus">Fleli_3668</name>
</gene>
<name>I4APU8_BERLS</name>
<evidence type="ECO:0000313" key="4">
    <source>
        <dbReference type="Proteomes" id="UP000006054"/>
    </source>
</evidence>
<dbReference type="Proteomes" id="UP000006054">
    <property type="component" value="Chromosome"/>
</dbReference>
<keyword evidence="2" id="KW-0812">Transmembrane</keyword>